<sequence length="223" mass="23777">MNLDVFAAFLMGLAGAGHCLMMCGGLAGALGAKPPLRDLLSYNFGRLTSYAIAGALVGLFSQLLISSFSPMLIGLRFLAAFFLIALGCYFGGWWLGLRKLEALGRPLWRKIAPKAAQLTQYHRGKGALMSRFSAGMLWGWLPCGLVYSALSWAALSGSASSGALYMLVFGLGTLPAMLAFGWFSGAIQSVLKAKGFRQAMGVVMILYGCWVAVIALRQTLLMG</sequence>
<dbReference type="Pfam" id="PF13386">
    <property type="entry name" value="DsbD_2"/>
    <property type="match status" value="1"/>
</dbReference>
<dbReference type="PANTHER" id="PTHR42208:SF1">
    <property type="entry name" value="HEAVY METAL TRANSPORTER"/>
    <property type="match status" value="1"/>
</dbReference>
<evidence type="ECO:0000259" key="2">
    <source>
        <dbReference type="Pfam" id="PF13386"/>
    </source>
</evidence>
<evidence type="ECO:0000256" key="1">
    <source>
        <dbReference type="SAM" id="Phobius"/>
    </source>
</evidence>
<feature type="transmembrane region" description="Helical" evidence="1">
    <location>
        <begin position="195"/>
        <end position="216"/>
    </location>
</feature>
<feature type="transmembrane region" description="Helical" evidence="1">
    <location>
        <begin position="77"/>
        <end position="96"/>
    </location>
</feature>
<dbReference type="RefSeq" id="WP_301834229.1">
    <property type="nucleotide sequence ID" value="NZ_JAGGJC010000001.1"/>
</dbReference>
<dbReference type="Proteomes" id="UP001169491">
    <property type="component" value="Unassembled WGS sequence"/>
</dbReference>
<accession>A0ABT8MFA7</accession>
<dbReference type="PANTHER" id="PTHR42208">
    <property type="entry name" value="HEAVY METAL TRANSPORTER-RELATED"/>
    <property type="match status" value="1"/>
</dbReference>
<proteinExistence type="predicted"/>
<dbReference type="InterPro" id="IPR039447">
    <property type="entry name" value="UreH-like_TM_dom"/>
</dbReference>
<feature type="transmembrane region" description="Helical" evidence="1">
    <location>
        <begin position="162"/>
        <end position="183"/>
    </location>
</feature>
<evidence type="ECO:0000313" key="3">
    <source>
        <dbReference type="EMBL" id="MDN7128602.1"/>
    </source>
</evidence>
<comment type="caution">
    <text evidence="3">The sequence shown here is derived from an EMBL/GenBank/DDBJ whole genome shotgun (WGS) entry which is preliminary data.</text>
</comment>
<keyword evidence="4" id="KW-1185">Reference proteome</keyword>
<protein>
    <submittedName>
        <fullName evidence="3">Sulfite exporter TauE/SafE family protein</fullName>
    </submittedName>
</protein>
<dbReference type="EMBL" id="JAGGJC010000001">
    <property type="protein sequence ID" value="MDN7128602.1"/>
    <property type="molecule type" value="Genomic_DNA"/>
</dbReference>
<gene>
    <name evidence="3" type="ORF">J6I92_01770</name>
</gene>
<feature type="domain" description="Urease accessory protein UreH-like transmembrane" evidence="2">
    <location>
        <begin position="7"/>
        <end position="210"/>
    </location>
</feature>
<evidence type="ECO:0000313" key="4">
    <source>
        <dbReference type="Proteomes" id="UP001169491"/>
    </source>
</evidence>
<organism evidence="3 4">
    <name type="scientific">Pseudidiomarina terrestris</name>
    <dbReference type="NCBI Taxonomy" id="2820060"/>
    <lineage>
        <taxon>Bacteria</taxon>
        <taxon>Pseudomonadati</taxon>
        <taxon>Pseudomonadota</taxon>
        <taxon>Gammaproteobacteria</taxon>
        <taxon>Alteromonadales</taxon>
        <taxon>Idiomarinaceae</taxon>
        <taxon>Pseudidiomarina</taxon>
    </lineage>
</organism>
<keyword evidence="1" id="KW-0812">Transmembrane</keyword>
<name>A0ABT8MFA7_9GAMM</name>
<keyword evidence="1" id="KW-0472">Membrane</keyword>
<reference evidence="3 4" key="1">
    <citation type="submission" date="2021-03" db="EMBL/GenBank/DDBJ databases">
        <title>Pseudidiomarina terrestris, a new bacterium isolated from saline soil.</title>
        <authorList>
            <person name="Galisteo C."/>
            <person name="De La Haba R."/>
            <person name="Sanchez-Porro C."/>
            <person name="Ventosa A."/>
        </authorList>
    </citation>
    <scope>NUCLEOTIDE SEQUENCE [LARGE SCALE GENOMIC DNA]</scope>
    <source>
        <strain evidence="4">1APR75-15</strain>
    </source>
</reference>
<feature type="transmembrane region" description="Helical" evidence="1">
    <location>
        <begin position="47"/>
        <end position="65"/>
    </location>
</feature>
<feature type="transmembrane region" description="Helical" evidence="1">
    <location>
        <begin position="137"/>
        <end position="155"/>
    </location>
</feature>
<keyword evidence="1" id="KW-1133">Transmembrane helix</keyword>